<comment type="caution">
    <text evidence="1">The sequence shown here is derived from an EMBL/GenBank/DDBJ whole genome shotgun (WGS) entry which is preliminary data.</text>
</comment>
<name>A0ABP5XH97_9ACTN</name>
<dbReference type="InterPro" id="IPR009057">
    <property type="entry name" value="Homeodomain-like_sf"/>
</dbReference>
<evidence type="ECO:0008006" key="3">
    <source>
        <dbReference type="Google" id="ProtNLM"/>
    </source>
</evidence>
<protein>
    <recommendedName>
        <fullName evidence="3">Transposase</fullName>
    </recommendedName>
</protein>
<evidence type="ECO:0000313" key="1">
    <source>
        <dbReference type="EMBL" id="GAA2455589.1"/>
    </source>
</evidence>
<proteinExistence type="predicted"/>
<gene>
    <name evidence="1" type="ORF">GCM10010421_55990</name>
</gene>
<dbReference type="SUPFAM" id="SSF46689">
    <property type="entry name" value="Homeodomain-like"/>
    <property type="match status" value="1"/>
</dbReference>
<sequence>MRGIDDAEGRRLLRIIRRGTGSVVTWRRAQMVPLSAQGMPVAKIAEVSFTSADRVRDVIHDFEVDGFDSLYPKYKGGRPRAFTLPERRETRKIAKSKPPEHDLPFSAWSPTELADSLVAEGVVDDISHEGLRISLREEGVSFRRLKTWKTSRDPDCAAKKAHIEHLYAIADDRHLRAVADRASTA</sequence>
<organism evidence="1 2">
    <name type="scientific">Streptomyces glaucus</name>
    <dbReference type="NCBI Taxonomy" id="284029"/>
    <lineage>
        <taxon>Bacteria</taxon>
        <taxon>Bacillati</taxon>
        <taxon>Actinomycetota</taxon>
        <taxon>Actinomycetes</taxon>
        <taxon>Kitasatosporales</taxon>
        <taxon>Streptomycetaceae</taxon>
        <taxon>Streptomyces</taxon>
    </lineage>
</organism>
<reference evidence="2" key="1">
    <citation type="journal article" date="2019" name="Int. J. Syst. Evol. Microbiol.">
        <title>The Global Catalogue of Microorganisms (GCM) 10K type strain sequencing project: providing services to taxonomists for standard genome sequencing and annotation.</title>
        <authorList>
            <consortium name="The Broad Institute Genomics Platform"/>
            <consortium name="The Broad Institute Genome Sequencing Center for Infectious Disease"/>
            <person name="Wu L."/>
            <person name="Ma J."/>
        </authorList>
    </citation>
    <scope>NUCLEOTIDE SEQUENCE [LARGE SCALE GENOMIC DNA]</scope>
    <source>
        <strain evidence="2">JCM 6922</strain>
    </source>
</reference>
<keyword evidence="2" id="KW-1185">Reference proteome</keyword>
<dbReference type="EMBL" id="BAAATK010000052">
    <property type="protein sequence ID" value="GAA2455589.1"/>
    <property type="molecule type" value="Genomic_DNA"/>
</dbReference>
<evidence type="ECO:0000313" key="2">
    <source>
        <dbReference type="Proteomes" id="UP001500460"/>
    </source>
</evidence>
<dbReference type="Pfam" id="PF13565">
    <property type="entry name" value="HTH_32"/>
    <property type="match status" value="1"/>
</dbReference>
<accession>A0ABP5XH97</accession>
<dbReference type="Proteomes" id="UP001500460">
    <property type="component" value="Unassembled WGS sequence"/>
</dbReference>